<keyword evidence="2" id="KW-1185">Reference proteome</keyword>
<name>A0A518H2Z1_9BACT</name>
<dbReference type="OrthoDB" id="9761899at2"/>
<dbReference type="CDD" id="cd02980">
    <property type="entry name" value="TRX_Fd_family"/>
    <property type="match status" value="1"/>
</dbReference>
<evidence type="ECO:0000313" key="2">
    <source>
        <dbReference type="Proteomes" id="UP000317835"/>
    </source>
</evidence>
<sequence>MPAFSHHVFVCGNVRDPGHRRGSCDPSGDGDLRDAFKKALKRAGLSRTSRANHAGCLDQCEHGPVVVIYPQGIWYGGVTEQDVPRIVSETLVGGKILDDLLIPDDCLNNPDCPHRA</sequence>
<accession>A0A518H2Z1</accession>
<dbReference type="Gene3D" id="3.40.30.10">
    <property type="entry name" value="Glutaredoxin"/>
    <property type="match status" value="1"/>
</dbReference>
<dbReference type="AlphaFoldDB" id="A0A518H2Z1"/>
<evidence type="ECO:0000313" key="1">
    <source>
        <dbReference type="EMBL" id="QDV35203.1"/>
    </source>
</evidence>
<dbReference type="KEGG" id="tpla:ElP_31060"/>
<dbReference type="Proteomes" id="UP000317835">
    <property type="component" value="Chromosome"/>
</dbReference>
<dbReference type="EMBL" id="CP036426">
    <property type="protein sequence ID" value="QDV35203.1"/>
    <property type="molecule type" value="Genomic_DNA"/>
</dbReference>
<protein>
    <submittedName>
        <fullName evidence="1">Ferredoxin, 2Fe-2S</fullName>
    </submittedName>
</protein>
<dbReference type="InterPro" id="IPR036249">
    <property type="entry name" value="Thioredoxin-like_sf"/>
</dbReference>
<dbReference type="RefSeq" id="WP_145270637.1">
    <property type="nucleotide sequence ID" value="NZ_CP036426.1"/>
</dbReference>
<reference evidence="1 2" key="1">
    <citation type="submission" date="2019-02" db="EMBL/GenBank/DDBJ databases">
        <title>Deep-cultivation of Planctomycetes and their phenomic and genomic characterization uncovers novel biology.</title>
        <authorList>
            <person name="Wiegand S."/>
            <person name="Jogler M."/>
            <person name="Boedeker C."/>
            <person name="Pinto D."/>
            <person name="Vollmers J."/>
            <person name="Rivas-Marin E."/>
            <person name="Kohn T."/>
            <person name="Peeters S.H."/>
            <person name="Heuer A."/>
            <person name="Rast P."/>
            <person name="Oberbeckmann S."/>
            <person name="Bunk B."/>
            <person name="Jeske O."/>
            <person name="Meyerdierks A."/>
            <person name="Storesund J.E."/>
            <person name="Kallscheuer N."/>
            <person name="Luecker S."/>
            <person name="Lage O.M."/>
            <person name="Pohl T."/>
            <person name="Merkel B.J."/>
            <person name="Hornburger P."/>
            <person name="Mueller R.-W."/>
            <person name="Bruemmer F."/>
            <person name="Labrenz M."/>
            <person name="Spormann A.M."/>
            <person name="Op den Camp H."/>
            <person name="Overmann J."/>
            <person name="Amann R."/>
            <person name="Jetten M.S.M."/>
            <person name="Mascher T."/>
            <person name="Medema M.H."/>
            <person name="Devos D.P."/>
            <person name="Kaster A.-K."/>
            <person name="Ovreas L."/>
            <person name="Rohde M."/>
            <person name="Galperin M.Y."/>
            <person name="Jogler C."/>
        </authorList>
    </citation>
    <scope>NUCLEOTIDE SEQUENCE [LARGE SCALE GENOMIC DNA]</scope>
    <source>
        <strain evidence="1 2">ElP</strain>
    </source>
</reference>
<dbReference type="SUPFAM" id="SSF52833">
    <property type="entry name" value="Thioredoxin-like"/>
    <property type="match status" value="1"/>
</dbReference>
<proteinExistence type="predicted"/>
<gene>
    <name evidence="1" type="ORF">ElP_31060</name>
</gene>
<organism evidence="1 2">
    <name type="scientific">Tautonia plasticadhaerens</name>
    <dbReference type="NCBI Taxonomy" id="2527974"/>
    <lineage>
        <taxon>Bacteria</taxon>
        <taxon>Pseudomonadati</taxon>
        <taxon>Planctomycetota</taxon>
        <taxon>Planctomycetia</taxon>
        <taxon>Isosphaerales</taxon>
        <taxon>Isosphaeraceae</taxon>
        <taxon>Tautonia</taxon>
    </lineage>
</organism>